<evidence type="ECO:0000313" key="3">
    <source>
        <dbReference type="Proteomes" id="UP001174936"/>
    </source>
</evidence>
<dbReference type="Proteomes" id="UP001174936">
    <property type="component" value="Unassembled WGS sequence"/>
</dbReference>
<dbReference type="EMBL" id="JAULSV010000007">
    <property type="protein sequence ID" value="KAK0639461.1"/>
    <property type="molecule type" value="Genomic_DNA"/>
</dbReference>
<protein>
    <recommendedName>
        <fullName evidence="4">Secreted protein</fullName>
    </recommendedName>
</protein>
<feature type="chain" id="PRO_5041375138" description="Secreted protein" evidence="1">
    <location>
        <begin position="20"/>
        <end position="145"/>
    </location>
</feature>
<reference evidence="2" key="1">
    <citation type="submission" date="2023-06" db="EMBL/GenBank/DDBJ databases">
        <title>Genome-scale phylogeny and comparative genomics of the fungal order Sordariales.</title>
        <authorList>
            <consortium name="Lawrence Berkeley National Laboratory"/>
            <person name="Hensen N."/>
            <person name="Bonometti L."/>
            <person name="Westerberg I."/>
            <person name="Brannstrom I.O."/>
            <person name="Guillou S."/>
            <person name="Cros-Aarteil S."/>
            <person name="Calhoun S."/>
            <person name="Haridas S."/>
            <person name="Kuo A."/>
            <person name="Mondo S."/>
            <person name="Pangilinan J."/>
            <person name="Riley R."/>
            <person name="Labutti K."/>
            <person name="Andreopoulos B."/>
            <person name="Lipzen A."/>
            <person name="Chen C."/>
            <person name="Yanf M."/>
            <person name="Daum C."/>
            <person name="Ng V."/>
            <person name="Clum A."/>
            <person name="Steindorff A."/>
            <person name="Ohm R."/>
            <person name="Martin F."/>
            <person name="Silar P."/>
            <person name="Natvig D."/>
            <person name="Lalanne C."/>
            <person name="Gautier V."/>
            <person name="Ament-Velasquez S.L."/>
            <person name="Kruys A."/>
            <person name="Hutchinson M.I."/>
            <person name="Powell A.J."/>
            <person name="Barry K."/>
            <person name="Miller A.N."/>
            <person name="Grigoriev I.V."/>
            <person name="Debuchy R."/>
            <person name="Gladieux P."/>
            <person name="Thoren M.H."/>
            <person name="Johannesson H."/>
        </authorList>
    </citation>
    <scope>NUCLEOTIDE SEQUENCE</scope>
    <source>
        <strain evidence="2">SMH2532-1</strain>
    </source>
</reference>
<keyword evidence="3" id="KW-1185">Reference proteome</keyword>
<evidence type="ECO:0000313" key="2">
    <source>
        <dbReference type="EMBL" id="KAK0639461.1"/>
    </source>
</evidence>
<comment type="caution">
    <text evidence="2">The sequence shown here is derived from an EMBL/GenBank/DDBJ whole genome shotgun (WGS) entry which is preliminary data.</text>
</comment>
<proteinExistence type="predicted"/>
<accession>A0AA39XTN7</accession>
<keyword evidence="1" id="KW-0732">Signal</keyword>
<evidence type="ECO:0000256" key="1">
    <source>
        <dbReference type="SAM" id="SignalP"/>
    </source>
</evidence>
<gene>
    <name evidence="2" type="ORF">B0T16DRAFT_423232</name>
</gene>
<name>A0AA39XTN7_9PEZI</name>
<feature type="signal peptide" evidence="1">
    <location>
        <begin position="1"/>
        <end position="19"/>
    </location>
</feature>
<organism evidence="2 3">
    <name type="scientific">Cercophora newfieldiana</name>
    <dbReference type="NCBI Taxonomy" id="92897"/>
    <lineage>
        <taxon>Eukaryota</taxon>
        <taxon>Fungi</taxon>
        <taxon>Dikarya</taxon>
        <taxon>Ascomycota</taxon>
        <taxon>Pezizomycotina</taxon>
        <taxon>Sordariomycetes</taxon>
        <taxon>Sordariomycetidae</taxon>
        <taxon>Sordariales</taxon>
        <taxon>Lasiosphaeriaceae</taxon>
        <taxon>Cercophora</taxon>
    </lineage>
</organism>
<dbReference type="AlphaFoldDB" id="A0AA39XTN7"/>
<sequence>MLHPIELVLLLFGVLVKHPLKLINRMCCTNAIHRDAAVHVWHHLRLGLSIAPTRQPPVYGPVAHGAFVAASFVAGFLRREVFGVVVRWRGATLRGVGCGFRRRGRGATGMQRQPHVFLHGRLSSSQTYPALIPLGNWAFFAEFML</sequence>
<evidence type="ECO:0008006" key="4">
    <source>
        <dbReference type="Google" id="ProtNLM"/>
    </source>
</evidence>